<evidence type="ECO:0000313" key="2">
    <source>
        <dbReference type="EMBL" id="EQD38246.1"/>
    </source>
</evidence>
<name>T0YRU5_9ZZZZ</name>
<gene>
    <name evidence="2" type="ORF">B2A_11546</name>
</gene>
<organism evidence="2">
    <name type="scientific">mine drainage metagenome</name>
    <dbReference type="NCBI Taxonomy" id="410659"/>
    <lineage>
        <taxon>unclassified sequences</taxon>
        <taxon>metagenomes</taxon>
        <taxon>ecological metagenomes</taxon>
    </lineage>
</organism>
<dbReference type="Pfam" id="PF11390">
    <property type="entry name" value="FdsD"/>
    <property type="match status" value="1"/>
</dbReference>
<dbReference type="AlphaFoldDB" id="T0YRU5"/>
<evidence type="ECO:0000256" key="1">
    <source>
        <dbReference type="SAM" id="MobiDB-lite"/>
    </source>
</evidence>
<comment type="caution">
    <text evidence="2">The sequence shown here is derived from an EMBL/GenBank/DDBJ whole genome shotgun (WGS) entry which is preliminary data.</text>
</comment>
<sequence>MANDIGTFFAAESPPERAAEDVAQHLRRFWEPRIAGRSSQHLREHGGAGLEPLARRAVRALAAADLSGACAAAHCPGLQGRFQLESPIDSSEMTRHDTEFPGGRGVTHG</sequence>
<dbReference type="EMBL" id="AUZZ01008341">
    <property type="protein sequence ID" value="EQD38246.1"/>
    <property type="molecule type" value="Genomic_DNA"/>
</dbReference>
<feature type="region of interest" description="Disordered" evidence="1">
    <location>
        <begin position="86"/>
        <end position="109"/>
    </location>
</feature>
<protein>
    <submittedName>
        <fullName evidence="2">Uncharacterized protein</fullName>
    </submittedName>
</protein>
<proteinExistence type="predicted"/>
<reference evidence="2" key="1">
    <citation type="submission" date="2013-08" db="EMBL/GenBank/DDBJ databases">
        <authorList>
            <person name="Mendez C."/>
            <person name="Richter M."/>
            <person name="Ferrer M."/>
            <person name="Sanchez J."/>
        </authorList>
    </citation>
    <scope>NUCLEOTIDE SEQUENCE</scope>
</reference>
<accession>T0YRU5</accession>
<dbReference type="InterPro" id="IPR021074">
    <property type="entry name" value="Formate_DH_dsu"/>
</dbReference>
<reference evidence="2" key="2">
    <citation type="journal article" date="2014" name="ISME J.">
        <title>Microbial stratification in low pH oxic and suboxic macroscopic growths along an acid mine drainage.</title>
        <authorList>
            <person name="Mendez-Garcia C."/>
            <person name="Mesa V."/>
            <person name="Sprenger R.R."/>
            <person name="Richter M."/>
            <person name="Diez M.S."/>
            <person name="Solano J."/>
            <person name="Bargiela R."/>
            <person name="Golyshina O.V."/>
            <person name="Manteca A."/>
            <person name="Ramos J.L."/>
            <person name="Gallego J.R."/>
            <person name="Llorente I."/>
            <person name="Martins Dos Santos V.A."/>
            <person name="Jensen O.N."/>
            <person name="Pelaez A.I."/>
            <person name="Sanchez J."/>
            <person name="Ferrer M."/>
        </authorList>
    </citation>
    <scope>NUCLEOTIDE SEQUENCE</scope>
</reference>